<evidence type="ECO:0000256" key="10">
    <source>
        <dbReference type="ARBA" id="ARBA00023224"/>
    </source>
</evidence>
<keyword evidence="6" id="KW-0297">G-protein coupled receptor</keyword>
<keyword evidence="14" id="KW-1185">Reference proteome</keyword>
<reference evidence="14" key="2">
    <citation type="journal article" date="2007" name="PLoS Biol.">
        <title>Survey sequencing and comparative analysis of the elephant shark (Callorhinchus milii) genome.</title>
        <authorList>
            <person name="Venkatesh B."/>
            <person name="Kirkness E.F."/>
            <person name="Loh Y.H."/>
            <person name="Halpern A.L."/>
            <person name="Lee A.P."/>
            <person name="Johnson J."/>
            <person name="Dandona N."/>
            <person name="Viswanathan L.D."/>
            <person name="Tay A."/>
            <person name="Venter J.C."/>
            <person name="Strausberg R.L."/>
            <person name="Brenner S."/>
        </authorList>
    </citation>
    <scope>NUCLEOTIDE SEQUENCE [LARGE SCALE GENOMIC DNA]</scope>
</reference>
<evidence type="ECO:0000313" key="14">
    <source>
        <dbReference type="Proteomes" id="UP000314986"/>
    </source>
</evidence>
<dbReference type="InterPro" id="IPR028082">
    <property type="entry name" value="Peripla_BP_I"/>
</dbReference>
<dbReference type="PANTHER" id="PTHR24061">
    <property type="entry name" value="CALCIUM-SENSING RECEPTOR-RELATED"/>
    <property type="match status" value="1"/>
</dbReference>
<dbReference type="SUPFAM" id="SSF53822">
    <property type="entry name" value="Periplasmic binding protein-like I"/>
    <property type="match status" value="1"/>
</dbReference>
<feature type="transmembrane region" description="Helical" evidence="11">
    <location>
        <begin position="505"/>
        <end position="525"/>
    </location>
</feature>
<keyword evidence="10" id="KW-0807">Transducer</keyword>
<sequence>IHLCLSKCSGIDLRLQFSRGIISRGEESQCKLEGKFDLPALTKTGEIILGGMFNIHSDTLNFYSFLLNCFCLSYSFDFRSFRLVQTMIFAIEEINRNQNLLPNLTLGYRILDDCSSSTIATKAALALVNGMEESFSFNNCSNSPKIPISYFSTCACLSNRKEYPAFYRTIPSDYYQSKLLAQLVKTFEWTWIGVIRSNNDYGNFGMQSFIEAVEKLGICIAFSESFSRTDPREKIERIVEVIKRSTTKVVVAFSATGEMRLLFREVVRQNVTGIQWIGSEAWVTAELLSPDESNRFLTGTMGPAIQRTAVVGLRDFLMKVHPQKFPGNALVKEFWETTFSCTLSSAKTTKEPNDLSPYQQCTGNENLNEIHNAYSDIITDGSSYNVYKAVYAFAHAVHNMLACEYGKGPFTNKTCANVSIFEPWQVNVSNTTDALDCIKCPLEYWTNQRKDKCIQKEIEFLSFEEMLGIVLVTIGLVGIGVTLTTTVIFYQHRDTPIVKANNSELSFLLLFALTLCFLCSLTFIGEPSMWSCKLRRVSFGIAFVLCISCILGKTILVLMAFKATLPNNNMMKWFGPTQQRLSVFLLTLIQSLICALWLTFSPPSPVKNIKYYRDIIILECDVGSITAFYCVSTYIGLLSAVCFILAFLARNLPDHFNEAKCITFSMLIFCTVWMAFIPAYVSSPGRYTVAVEVFAILASSFGLLLCIFVPKCRIILLKPENNTRQYIMSKDPSKKL</sequence>
<dbReference type="FunFam" id="3.40.50.2300:FF:000016">
    <property type="entry name" value="Taste 1 receptor member 2"/>
    <property type="match status" value="1"/>
</dbReference>
<dbReference type="GO" id="GO:0005886">
    <property type="term" value="C:plasma membrane"/>
    <property type="evidence" value="ECO:0007669"/>
    <property type="project" value="UniProtKB-SubCell"/>
</dbReference>
<dbReference type="Ensembl" id="ENSCMIT00000016434.1">
    <property type="protein sequence ID" value="ENSCMIP00000016105.1"/>
    <property type="gene ID" value="ENSCMIG00000007790.1"/>
</dbReference>
<dbReference type="InterPro" id="IPR000337">
    <property type="entry name" value="GPCR_3"/>
</dbReference>
<dbReference type="GeneTree" id="ENSGT01050000244874"/>
<keyword evidence="4" id="KW-0732">Signal</keyword>
<reference evidence="14" key="3">
    <citation type="journal article" date="2014" name="Nature">
        <title>Elephant shark genome provides unique insights into gnathostome evolution.</title>
        <authorList>
            <consortium name="International Elephant Shark Genome Sequencing Consortium"/>
            <person name="Venkatesh B."/>
            <person name="Lee A.P."/>
            <person name="Ravi V."/>
            <person name="Maurya A.K."/>
            <person name="Lian M.M."/>
            <person name="Swann J.B."/>
            <person name="Ohta Y."/>
            <person name="Flajnik M.F."/>
            <person name="Sutoh Y."/>
            <person name="Kasahara M."/>
            <person name="Hoon S."/>
            <person name="Gangu V."/>
            <person name="Roy S.W."/>
            <person name="Irimia M."/>
            <person name="Korzh V."/>
            <person name="Kondrychyn I."/>
            <person name="Lim Z.W."/>
            <person name="Tay B.H."/>
            <person name="Tohari S."/>
            <person name="Kong K.W."/>
            <person name="Ho S."/>
            <person name="Lorente-Galdos B."/>
            <person name="Quilez J."/>
            <person name="Marques-Bonet T."/>
            <person name="Raney B.J."/>
            <person name="Ingham P.W."/>
            <person name="Tay A."/>
            <person name="Hillier L.W."/>
            <person name="Minx P."/>
            <person name="Boehm T."/>
            <person name="Wilson R.K."/>
            <person name="Brenner S."/>
            <person name="Warren W.C."/>
        </authorList>
    </citation>
    <scope>NUCLEOTIDE SEQUENCE [LARGE SCALE GENOMIC DNA]</scope>
</reference>
<reference evidence="13" key="4">
    <citation type="submission" date="2025-08" db="UniProtKB">
        <authorList>
            <consortium name="Ensembl"/>
        </authorList>
    </citation>
    <scope>IDENTIFICATION</scope>
</reference>
<dbReference type="PROSITE" id="PS50259">
    <property type="entry name" value="G_PROTEIN_RECEP_F3_4"/>
    <property type="match status" value="1"/>
</dbReference>
<dbReference type="PROSITE" id="PS00981">
    <property type="entry name" value="G_PROTEIN_RECEP_F3_3"/>
    <property type="match status" value="1"/>
</dbReference>
<keyword evidence="7 11" id="KW-0472">Membrane</keyword>
<evidence type="ECO:0000256" key="11">
    <source>
        <dbReference type="SAM" id="Phobius"/>
    </source>
</evidence>
<dbReference type="AlphaFoldDB" id="A0A4W3HLC4"/>
<evidence type="ECO:0000256" key="8">
    <source>
        <dbReference type="ARBA" id="ARBA00023170"/>
    </source>
</evidence>
<dbReference type="PRINTS" id="PR00592">
    <property type="entry name" value="CASENSINGR"/>
</dbReference>
<keyword evidence="8" id="KW-0675">Receptor</keyword>
<accession>A0A4W3HLC4</accession>
<dbReference type="InterPro" id="IPR017979">
    <property type="entry name" value="GPCR_3_CS"/>
</dbReference>
<comment type="subcellular location">
    <subcellularLocation>
        <location evidence="1">Cell membrane</location>
        <topology evidence="1">Multi-pass membrane protein</topology>
    </subcellularLocation>
</comment>
<evidence type="ECO:0000256" key="3">
    <source>
        <dbReference type="ARBA" id="ARBA00022692"/>
    </source>
</evidence>
<evidence type="ECO:0000256" key="4">
    <source>
        <dbReference type="ARBA" id="ARBA00022729"/>
    </source>
</evidence>
<dbReference type="CDD" id="cd15283">
    <property type="entry name" value="7tmC_V2R_pheromone"/>
    <property type="match status" value="1"/>
</dbReference>
<evidence type="ECO:0000313" key="13">
    <source>
        <dbReference type="Ensembl" id="ENSCMIP00000016105.1"/>
    </source>
</evidence>
<feature type="transmembrane region" description="Helical" evidence="11">
    <location>
        <begin position="537"/>
        <end position="561"/>
    </location>
</feature>
<proteinExistence type="predicted"/>
<reference evidence="13" key="5">
    <citation type="submission" date="2025-09" db="UniProtKB">
        <authorList>
            <consortium name="Ensembl"/>
        </authorList>
    </citation>
    <scope>IDENTIFICATION</scope>
</reference>
<gene>
    <name evidence="13" type="primary">LOC103189331</name>
</gene>
<protein>
    <submittedName>
        <fullName evidence="13">Extracellular calcium-sensing receptor-like</fullName>
    </submittedName>
</protein>
<feature type="transmembrane region" description="Helical" evidence="11">
    <location>
        <begin position="687"/>
        <end position="709"/>
    </location>
</feature>
<feature type="transmembrane region" description="Helical" evidence="11">
    <location>
        <begin position="661"/>
        <end position="681"/>
    </location>
</feature>
<organism evidence="13 14">
    <name type="scientific">Callorhinchus milii</name>
    <name type="common">Ghost shark</name>
    <dbReference type="NCBI Taxonomy" id="7868"/>
    <lineage>
        <taxon>Eukaryota</taxon>
        <taxon>Metazoa</taxon>
        <taxon>Chordata</taxon>
        <taxon>Craniata</taxon>
        <taxon>Vertebrata</taxon>
        <taxon>Chondrichthyes</taxon>
        <taxon>Holocephali</taxon>
        <taxon>Chimaeriformes</taxon>
        <taxon>Callorhinchidae</taxon>
        <taxon>Callorhinchus</taxon>
    </lineage>
</organism>
<keyword evidence="2" id="KW-1003">Cell membrane</keyword>
<evidence type="ECO:0000256" key="1">
    <source>
        <dbReference type="ARBA" id="ARBA00004651"/>
    </source>
</evidence>
<dbReference type="InterPro" id="IPR000068">
    <property type="entry name" value="GPCR_3_Ca_sens_rcpt-rel"/>
</dbReference>
<keyword evidence="5 11" id="KW-1133">Transmembrane helix</keyword>
<dbReference type="Pfam" id="PF00003">
    <property type="entry name" value="7tm_3"/>
    <property type="match status" value="1"/>
</dbReference>
<evidence type="ECO:0000256" key="7">
    <source>
        <dbReference type="ARBA" id="ARBA00023136"/>
    </source>
</evidence>
<dbReference type="InterPro" id="IPR017978">
    <property type="entry name" value="GPCR_3_C"/>
</dbReference>
<evidence type="ECO:0000256" key="2">
    <source>
        <dbReference type="ARBA" id="ARBA00022475"/>
    </source>
</evidence>
<name>A0A4W3HLC4_CALMI</name>
<feature type="transmembrane region" description="Helical" evidence="11">
    <location>
        <begin position="626"/>
        <end position="649"/>
    </location>
</feature>
<keyword evidence="9" id="KW-0325">Glycoprotein</keyword>
<evidence type="ECO:0000256" key="9">
    <source>
        <dbReference type="ARBA" id="ARBA00023180"/>
    </source>
</evidence>
<dbReference type="Pfam" id="PF01094">
    <property type="entry name" value="ANF_receptor"/>
    <property type="match status" value="1"/>
</dbReference>
<keyword evidence="3 11" id="KW-0812">Transmembrane</keyword>
<feature type="transmembrane region" description="Helical" evidence="11">
    <location>
        <begin position="466"/>
        <end position="490"/>
    </location>
</feature>
<dbReference type="PANTHER" id="PTHR24061:SF528">
    <property type="entry name" value="C-FAMILY ODORANT RECEPTOR OLFCD2-RELATED"/>
    <property type="match status" value="1"/>
</dbReference>
<dbReference type="GO" id="GO:0004930">
    <property type="term" value="F:G protein-coupled receptor activity"/>
    <property type="evidence" value="ECO:0007669"/>
    <property type="project" value="UniProtKB-KW"/>
</dbReference>
<dbReference type="Proteomes" id="UP000314986">
    <property type="component" value="Unassembled WGS sequence"/>
</dbReference>
<feature type="domain" description="G-protein coupled receptors family 3 profile" evidence="12">
    <location>
        <begin position="467"/>
        <end position="731"/>
    </location>
</feature>
<evidence type="ECO:0000256" key="5">
    <source>
        <dbReference type="ARBA" id="ARBA00022989"/>
    </source>
</evidence>
<reference evidence="14" key="1">
    <citation type="journal article" date="2006" name="Science">
        <title>Ancient noncoding elements conserved in the human genome.</title>
        <authorList>
            <person name="Venkatesh B."/>
            <person name="Kirkness E.F."/>
            <person name="Loh Y.H."/>
            <person name="Halpern A.L."/>
            <person name="Lee A.P."/>
            <person name="Johnson J."/>
            <person name="Dandona N."/>
            <person name="Viswanathan L.D."/>
            <person name="Tay A."/>
            <person name="Venter J.C."/>
            <person name="Strausberg R.L."/>
            <person name="Brenner S."/>
        </authorList>
    </citation>
    <scope>NUCLEOTIDE SEQUENCE [LARGE SCALE GENOMIC DNA]</scope>
</reference>
<dbReference type="InterPro" id="IPR001828">
    <property type="entry name" value="ANF_lig-bd_rcpt"/>
</dbReference>
<dbReference type="PRINTS" id="PR00248">
    <property type="entry name" value="GPCRMGR"/>
</dbReference>
<feature type="transmembrane region" description="Helical" evidence="11">
    <location>
        <begin position="581"/>
        <end position="600"/>
    </location>
</feature>
<evidence type="ECO:0000256" key="6">
    <source>
        <dbReference type="ARBA" id="ARBA00023040"/>
    </source>
</evidence>
<dbReference type="Gene3D" id="3.40.50.2300">
    <property type="match status" value="2"/>
</dbReference>
<evidence type="ECO:0000259" key="12">
    <source>
        <dbReference type="PROSITE" id="PS50259"/>
    </source>
</evidence>